<dbReference type="AlphaFoldDB" id="A0A640VUV8"/>
<dbReference type="InterPro" id="IPR011644">
    <property type="entry name" value="Heme_NO-bd"/>
</dbReference>
<dbReference type="Gene3D" id="3.90.1520.10">
    <property type="entry name" value="H-NOX domain"/>
    <property type="match status" value="1"/>
</dbReference>
<dbReference type="InterPro" id="IPR024096">
    <property type="entry name" value="NO_sig/Golgi_transp_ligand-bd"/>
</dbReference>
<dbReference type="Proteomes" id="UP000436522">
    <property type="component" value="Unassembled WGS sequence"/>
</dbReference>
<sequence>MYGMVNEGIRSFVLTHHGAQTWDDICQIAALPDKEFQDMQRYDDSVTYELVGAISDRMELSDTEAMTAFGSYWIDYAGGSRFGPLMTRAGPGFLDQLRGLDDMHAQVKHAMPDLRPPSFTLEHQSEDIYHLHYVSQRSGLDAMVIGMLHGLAEETGESIDVRQVAEKSDGVDHSVFEITLLRTG</sequence>
<dbReference type="EMBL" id="BLIV01000006">
    <property type="protein sequence ID" value="GFE51452.1"/>
    <property type="molecule type" value="Genomic_DNA"/>
</dbReference>
<dbReference type="GO" id="GO:0020037">
    <property type="term" value="F:heme binding"/>
    <property type="evidence" value="ECO:0007669"/>
    <property type="project" value="InterPro"/>
</dbReference>
<keyword evidence="3" id="KW-1185">Reference proteome</keyword>
<dbReference type="PANTHER" id="PTHR45655">
    <property type="entry name" value="GUANYLATE CYCLASE SOLUBLE SUBUNIT BETA-2"/>
    <property type="match status" value="1"/>
</dbReference>
<dbReference type="SUPFAM" id="SSF111126">
    <property type="entry name" value="Ligand-binding domain in the NO signalling and Golgi transport"/>
    <property type="match status" value="1"/>
</dbReference>
<dbReference type="OrthoDB" id="981203at2"/>
<evidence type="ECO:0000313" key="3">
    <source>
        <dbReference type="Proteomes" id="UP000436522"/>
    </source>
</evidence>
<proteinExistence type="predicted"/>
<evidence type="ECO:0000259" key="1">
    <source>
        <dbReference type="Pfam" id="PF07700"/>
    </source>
</evidence>
<name>A0A640VUV8_9RHOB</name>
<dbReference type="InterPro" id="IPR038158">
    <property type="entry name" value="H-NOX_domain_sf"/>
</dbReference>
<organism evidence="2 3">
    <name type="scientific">Roseobacter cerasinus</name>
    <dbReference type="NCBI Taxonomy" id="2602289"/>
    <lineage>
        <taxon>Bacteria</taxon>
        <taxon>Pseudomonadati</taxon>
        <taxon>Pseudomonadota</taxon>
        <taxon>Alphaproteobacteria</taxon>
        <taxon>Rhodobacterales</taxon>
        <taxon>Roseobacteraceae</taxon>
        <taxon>Roseobacter</taxon>
    </lineage>
</organism>
<dbReference type="RefSeq" id="WP_159979174.1">
    <property type="nucleotide sequence ID" value="NZ_BLIV01000006.1"/>
</dbReference>
<feature type="domain" description="Heme NO-binding" evidence="1">
    <location>
        <begin position="2"/>
        <end position="162"/>
    </location>
</feature>
<comment type="caution">
    <text evidence="2">The sequence shown here is derived from an EMBL/GenBank/DDBJ whole genome shotgun (WGS) entry which is preliminary data.</text>
</comment>
<accession>A0A640VUV8</accession>
<dbReference type="PANTHER" id="PTHR45655:SF13">
    <property type="entry name" value="SOLUBLE GUANYLATE CYCLASE GCY-32-RELATED"/>
    <property type="match status" value="1"/>
</dbReference>
<protein>
    <recommendedName>
        <fullName evidence="1">Heme NO-binding domain-containing protein</fullName>
    </recommendedName>
</protein>
<gene>
    <name evidence="2" type="ORF">So717_32050</name>
</gene>
<reference evidence="2 3" key="1">
    <citation type="submission" date="2019-12" db="EMBL/GenBank/DDBJ databases">
        <title>Roseobacter cerasinus sp. nov., isolated from seawater around aquaculture.</title>
        <authorList>
            <person name="Muramatsu S."/>
            <person name="Takabe Y."/>
            <person name="Mori K."/>
            <person name="Takaichi S."/>
            <person name="Hanada S."/>
        </authorList>
    </citation>
    <scope>NUCLEOTIDE SEQUENCE [LARGE SCALE GENOMIC DNA]</scope>
    <source>
        <strain evidence="2 3">AI77</strain>
    </source>
</reference>
<evidence type="ECO:0000313" key="2">
    <source>
        <dbReference type="EMBL" id="GFE51452.1"/>
    </source>
</evidence>
<dbReference type="Pfam" id="PF07700">
    <property type="entry name" value="HNOB"/>
    <property type="match status" value="1"/>
</dbReference>